<evidence type="ECO:0000313" key="4">
    <source>
        <dbReference type="Proteomes" id="UP000252795"/>
    </source>
</evidence>
<dbReference type="AlphaFoldDB" id="A0A368UVH9"/>
<comment type="caution">
    <text evidence="3">The sequence shown here is derived from an EMBL/GenBank/DDBJ whole genome shotgun (WGS) entry which is preliminary data.</text>
</comment>
<protein>
    <submittedName>
        <fullName evidence="3">ABC-type amino acid transport substrate-binding protein</fullName>
    </submittedName>
</protein>
<dbReference type="Proteomes" id="UP000252795">
    <property type="component" value="Unassembled WGS sequence"/>
</dbReference>
<name>A0A368UVH9_MARNT</name>
<proteinExistence type="predicted"/>
<gene>
    <name evidence="3" type="ORF">DET51_10823</name>
    <name evidence="2" type="ORF">DET64_10823</name>
</gene>
<evidence type="ECO:0000313" key="5">
    <source>
        <dbReference type="Proteomes" id="UP000253065"/>
    </source>
</evidence>
<feature type="chain" id="PRO_5016719508" evidence="1">
    <location>
        <begin position="29"/>
        <end position="310"/>
    </location>
</feature>
<dbReference type="EMBL" id="QPJB01000008">
    <property type="protein sequence ID" value="RCW32799.1"/>
    <property type="molecule type" value="Genomic_DNA"/>
</dbReference>
<dbReference type="SUPFAM" id="SSF53850">
    <property type="entry name" value="Periplasmic binding protein-like II"/>
    <property type="match status" value="1"/>
</dbReference>
<organism evidence="3 4">
    <name type="scientific">Marinobacter nauticus</name>
    <name type="common">Marinobacter hydrocarbonoclasticus</name>
    <name type="synonym">Marinobacter aquaeolei</name>
    <dbReference type="NCBI Taxonomy" id="2743"/>
    <lineage>
        <taxon>Bacteria</taxon>
        <taxon>Pseudomonadati</taxon>
        <taxon>Pseudomonadota</taxon>
        <taxon>Gammaproteobacteria</taxon>
        <taxon>Pseudomonadales</taxon>
        <taxon>Marinobacteraceae</taxon>
        <taxon>Marinobacter</taxon>
    </lineage>
</organism>
<keyword evidence="5" id="KW-1185">Reference proteome</keyword>
<evidence type="ECO:0000313" key="2">
    <source>
        <dbReference type="EMBL" id="RBP71780.1"/>
    </source>
</evidence>
<feature type="signal peptide" evidence="1">
    <location>
        <begin position="1"/>
        <end position="28"/>
    </location>
</feature>
<dbReference type="EMBL" id="QNSA01000008">
    <property type="protein sequence ID" value="RBP71780.1"/>
    <property type="molecule type" value="Genomic_DNA"/>
</dbReference>
<sequence length="310" mass="35245">MYTFNKMITRLWPVLALAACIHVQPTAASESESKSAPTRDYILWYRNYDNPAIRNLVELALRKTSEYGEFQIIRSEEISQGRALRELANPQSRILDIANVATSEERETFLNAIPVPVDGGLLGFRVCLVLPEQLSLFEGVSSLDDLRQRDIRIGQGAHWPDTPILEANGITVITHTRYEILFGMLRNKRFDCYARGVSEVLFDLEHNKADDLVIEPNILLAYAMPSYLFVAPDDHETAQRLQLGLERAILDGSFAVYLKNWFGRAVSSLGLDRRTVITLENPYLSEESRYVGRRTLENLERRVELLSVGD</sequence>
<accession>A0A368UVH9</accession>
<evidence type="ECO:0000256" key="1">
    <source>
        <dbReference type="SAM" id="SignalP"/>
    </source>
</evidence>
<reference evidence="3 4" key="1">
    <citation type="submission" date="2018-07" db="EMBL/GenBank/DDBJ databases">
        <title>Freshwater and sediment microbial communities from various areas in North America, analyzing microbe dynamics in response to fracking.</title>
        <authorList>
            <person name="Lamendella R."/>
        </authorList>
    </citation>
    <scope>NUCLEOTIDE SEQUENCE [LARGE SCALE GENOMIC DNA]</scope>
    <source>
        <strain evidence="3 4">114E</strain>
        <strain evidence="2 5">114E_o</strain>
    </source>
</reference>
<evidence type="ECO:0000313" key="3">
    <source>
        <dbReference type="EMBL" id="RCW32799.1"/>
    </source>
</evidence>
<dbReference type="Proteomes" id="UP000253065">
    <property type="component" value="Unassembled WGS sequence"/>
</dbReference>
<keyword evidence="1" id="KW-0732">Signal</keyword>